<evidence type="ECO:0000256" key="1">
    <source>
        <dbReference type="SAM" id="MobiDB-lite"/>
    </source>
</evidence>
<dbReference type="Pfam" id="PF04381">
    <property type="entry name" value="RdgC"/>
    <property type="match status" value="1"/>
</dbReference>
<proteinExistence type="predicted"/>
<comment type="caution">
    <text evidence="2">The sequence shown here is derived from an EMBL/GenBank/DDBJ whole genome shotgun (WGS) entry which is preliminary data.</text>
</comment>
<evidence type="ECO:0000313" key="3">
    <source>
        <dbReference type="Proteomes" id="UP001562178"/>
    </source>
</evidence>
<feature type="region of interest" description="Disordered" evidence="1">
    <location>
        <begin position="40"/>
        <end position="60"/>
    </location>
</feature>
<organism evidence="2 3">
    <name type="scientific">Comamonas sediminis</name>
    <dbReference type="NCBI Taxonomy" id="1783360"/>
    <lineage>
        <taxon>Bacteria</taxon>
        <taxon>Pseudomonadati</taxon>
        <taxon>Pseudomonadota</taxon>
        <taxon>Betaproteobacteria</taxon>
        <taxon>Burkholderiales</taxon>
        <taxon>Comamonadaceae</taxon>
        <taxon>Comamonas</taxon>
    </lineage>
</organism>
<gene>
    <name evidence="2" type="primary">rdgC</name>
    <name evidence="2" type="ORF">AB7A72_04915</name>
</gene>
<dbReference type="EMBL" id="JBGBDC010000002">
    <property type="protein sequence ID" value="MEY2250333.1"/>
    <property type="molecule type" value="Genomic_DNA"/>
</dbReference>
<name>A0ABV4B092_9BURK</name>
<feature type="compositionally biased region" description="Basic and acidic residues" evidence="1">
    <location>
        <begin position="51"/>
        <end position="60"/>
    </location>
</feature>
<reference evidence="2 3" key="1">
    <citation type="journal article" date="2016" name="Int. J. Syst. Evol. Microbiol.">
        <title>Description of Comamonas sediminis sp. nov., isolated from lagoon sediments.</title>
        <authorList>
            <person name="Subhash Y."/>
            <person name="Bang J.J."/>
            <person name="You T.H."/>
            <person name="Lee S.S."/>
        </authorList>
    </citation>
    <scope>NUCLEOTIDE SEQUENCE [LARGE SCALE GENOMIC DNA]</scope>
    <source>
        <strain evidence="2 3">JCM 31169</strain>
    </source>
</reference>
<sequence>MNIYRISESWEPDLMQLDHAMAKQKFEACCATQEQSTDWMAPRCQSAESHGAPEHRFKDG</sequence>
<evidence type="ECO:0000313" key="2">
    <source>
        <dbReference type="EMBL" id="MEY2250333.1"/>
    </source>
</evidence>
<protein>
    <submittedName>
        <fullName evidence="2">Recombination-associated protein RdgC</fullName>
    </submittedName>
</protein>
<dbReference type="RefSeq" id="WP_369459185.1">
    <property type="nucleotide sequence ID" value="NZ_JBGBDC010000002.1"/>
</dbReference>
<dbReference type="Proteomes" id="UP001562178">
    <property type="component" value="Unassembled WGS sequence"/>
</dbReference>
<accession>A0ABV4B092</accession>
<dbReference type="InterPro" id="IPR007476">
    <property type="entry name" value="RdgC"/>
</dbReference>
<keyword evidence="3" id="KW-1185">Reference proteome</keyword>